<sequence>MRRGLSKLAVVLVAVAALCPAMTALCPLTTAEAADTTGGNGITWGSCEEDPAIECGTLTVPVDWSKPYGDTIDLALARRRATDPSARIGSLLTNPGGPGGSGVNDVLRAPGFSEEIRRRFDVVGYDPRGVARSNAVVCSASVYNRMPDPIMKSQADYDRWIAYNRTLRADCRQRTGPVYDHVDSVNVARDMDAIRAALGESRLTSYGVSYGTLAQQMYAELFPRRVRAMVLDSNMDHSLGVRAFQETEAAGVEDAFDEFVAWCDRDASCALNGRDVRQVWQGLIAKAQRGELYYPGVTDRPLSAHNLLWLGVVLNEGPAWQSLAQVILALDGGPVPSDLPPPPGNGPVDGELAELPTAILCEDHDLSVRSYAEYERLLRGANRLAPDMRYNPMPMGDMPICQGHPVNNPQHRLRYTGTAPLLLANSLHDPDTPYTWSANAARQLGPRAVLLTYEGWGHGVYGMTECTTKAMDDYLISLTVPSRGLRCPATDDGRSGPREEGPAFGLRGSSSRGRAGCPPPVGGFAPAGLPSRRPWRKPG</sequence>
<evidence type="ECO:0000256" key="4">
    <source>
        <dbReference type="SAM" id="MobiDB-lite"/>
    </source>
</evidence>
<dbReference type="Pfam" id="PF08386">
    <property type="entry name" value="Abhydrolase_4"/>
    <property type="match status" value="1"/>
</dbReference>
<feature type="region of interest" description="Disordered" evidence="4">
    <location>
        <begin position="485"/>
        <end position="539"/>
    </location>
</feature>
<keyword evidence="9" id="KW-1185">Reference proteome</keyword>
<comment type="similarity">
    <text evidence="1">Belongs to the peptidase S33 family.</text>
</comment>
<name>A0ABV8F0I8_9ACTN</name>
<evidence type="ECO:0000313" key="8">
    <source>
        <dbReference type="EMBL" id="MFC3980988.1"/>
    </source>
</evidence>
<evidence type="ECO:0000259" key="7">
    <source>
        <dbReference type="Pfam" id="PF08386"/>
    </source>
</evidence>
<comment type="caution">
    <text evidence="8">The sequence shown here is derived from an EMBL/GenBank/DDBJ whole genome shotgun (WGS) entry which is preliminary data.</text>
</comment>
<dbReference type="InterPro" id="IPR051601">
    <property type="entry name" value="Serine_prot/Carboxylest_S33"/>
</dbReference>
<accession>A0ABV8F0I8</accession>
<dbReference type="GO" id="GO:0016787">
    <property type="term" value="F:hydrolase activity"/>
    <property type="evidence" value="ECO:0007669"/>
    <property type="project" value="UniProtKB-KW"/>
</dbReference>
<dbReference type="SUPFAM" id="SSF53474">
    <property type="entry name" value="alpha/beta-Hydrolases"/>
    <property type="match status" value="1"/>
</dbReference>
<keyword evidence="2 5" id="KW-0732">Signal</keyword>
<dbReference type="InterPro" id="IPR000073">
    <property type="entry name" value="AB_hydrolase_1"/>
</dbReference>
<feature type="chain" id="PRO_5045966588" evidence="5">
    <location>
        <begin position="24"/>
        <end position="539"/>
    </location>
</feature>
<dbReference type="Pfam" id="PF00561">
    <property type="entry name" value="Abhydrolase_1"/>
    <property type="match status" value="1"/>
</dbReference>
<evidence type="ECO:0000256" key="5">
    <source>
        <dbReference type="SAM" id="SignalP"/>
    </source>
</evidence>
<dbReference type="InterPro" id="IPR029058">
    <property type="entry name" value="AB_hydrolase_fold"/>
</dbReference>
<evidence type="ECO:0000256" key="1">
    <source>
        <dbReference type="ARBA" id="ARBA00010088"/>
    </source>
</evidence>
<keyword evidence="3 8" id="KW-0378">Hydrolase</keyword>
<organism evidence="8 9">
    <name type="scientific">Streptosporangium jomthongense</name>
    <dbReference type="NCBI Taxonomy" id="1193683"/>
    <lineage>
        <taxon>Bacteria</taxon>
        <taxon>Bacillati</taxon>
        <taxon>Actinomycetota</taxon>
        <taxon>Actinomycetes</taxon>
        <taxon>Streptosporangiales</taxon>
        <taxon>Streptosporangiaceae</taxon>
        <taxon>Streptosporangium</taxon>
    </lineage>
</organism>
<dbReference type="PANTHER" id="PTHR43248:SF29">
    <property type="entry name" value="TRIPEPTIDYL AMINOPEPTIDASE"/>
    <property type="match status" value="1"/>
</dbReference>
<evidence type="ECO:0000256" key="3">
    <source>
        <dbReference type="ARBA" id="ARBA00022801"/>
    </source>
</evidence>
<dbReference type="PANTHER" id="PTHR43248">
    <property type="entry name" value="2-SUCCINYL-6-HYDROXY-2,4-CYCLOHEXADIENE-1-CARBOXYLATE SYNTHASE"/>
    <property type="match status" value="1"/>
</dbReference>
<dbReference type="Gene3D" id="3.40.50.1820">
    <property type="entry name" value="alpha/beta hydrolase"/>
    <property type="match status" value="1"/>
</dbReference>
<feature type="signal peptide" evidence="5">
    <location>
        <begin position="1"/>
        <end position="23"/>
    </location>
</feature>
<dbReference type="EMBL" id="JBHSBC010000012">
    <property type="protein sequence ID" value="MFC3980988.1"/>
    <property type="molecule type" value="Genomic_DNA"/>
</dbReference>
<dbReference type="Proteomes" id="UP001595698">
    <property type="component" value="Unassembled WGS sequence"/>
</dbReference>
<evidence type="ECO:0000259" key="6">
    <source>
        <dbReference type="Pfam" id="PF00561"/>
    </source>
</evidence>
<dbReference type="InterPro" id="IPR013595">
    <property type="entry name" value="Pept_S33_TAP-like_C"/>
</dbReference>
<proteinExistence type="inferred from homology"/>
<feature type="domain" description="Peptidase S33 tripeptidyl aminopeptidase-like C-terminal" evidence="7">
    <location>
        <begin position="398"/>
        <end position="487"/>
    </location>
</feature>
<evidence type="ECO:0000313" key="9">
    <source>
        <dbReference type="Proteomes" id="UP001595698"/>
    </source>
</evidence>
<protein>
    <submittedName>
        <fullName evidence="8">Alpha/beta fold hydrolase</fullName>
    </submittedName>
</protein>
<feature type="compositionally biased region" description="Low complexity" evidence="4">
    <location>
        <begin position="507"/>
        <end position="516"/>
    </location>
</feature>
<gene>
    <name evidence="8" type="ORF">ACFOYY_12700</name>
</gene>
<evidence type="ECO:0000256" key="2">
    <source>
        <dbReference type="ARBA" id="ARBA00022729"/>
    </source>
</evidence>
<feature type="compositionally biased region" description="Basic and acidic residues" evidence="4">
    <location>
        <begin position="489"/>
        <end position="501"/>
    </location>
</feature>
<reference evidence="9" key="1">
    <citation type="journal article" date="2019" name="Int. J. Syst. Evol. Microbiol.">
        <title>The Global Catalogue of Microorganisms (GCM) 10K type strain sequencing project: providing services to taxonomists for standard genome sequencing and annotation.</title>
        <authorList>
            <consortium name="The Broad Institute Genomics Platform"/>
            <consortium name="The Broad Institute Genome Sequencing Center for Infectious Disease"/>
            <person name="Wu L."/>
            <person name="Ma J."/>
        </authorList>
    </citation>
    <scope>NUCLEOTIDE SEQUENCE [LARGE SCALE GENOMIC DNA]</scope>
    <source>
        <strain evidence="9">TBRC 7912</strain>
    </source>
</reference>
<dbReference type="RefSeq" id="WP_386189884.1">
    <property type="nucleotide sequence ID" value="NZ_JBHSBC010000012.1"/>
</dbReference>
<feature type="domain" description="AB hydrolase-1" evidence="6">
    <location>
        <begin position="91"/>
        <end position="282"/>
    </location>
</feature>